<evidence type="ECO:0000256" key="5">
    <source>
        <dbReference type="ARBA" id="ARBA00022692"/>
    </source>
</evidence>
<sequence>MELMRKNQALLFSLVIFIILWCPCSCAELDENITHNNSLGALEEDVVHVGVILDMTSWAGKIGHTSISMAISDFYSKHSHYKTRLALHTKDSRGDPFCALSSGEFYIRRNRYMMCLSKFIVDIFHITLKPVDSKCAAIKLLENTKVQVILFGAETPTEANFLAELGTRAEVSTISFLPTSQAISLERYPHFVEFTEDETSQVKAITSLVEAFSWRSVILVYEDSNHCEELIPSMIGSFQDINVRIAHKVAIKADSTDEEIAKQLNVAVSLQGGVFVVHLSPALASLLFLNVKKLGMMREGHVWIATDKTMNFLHSMDSSIMEDMEGVLGFKPYISPSVELKNFSSRWRRKFLLENPNFEGMELNAYGIWSYDAIWAIGMAAERVRIQPASLMSKVQRTSKLSMMDLATIQTSQSGLFILKEMVQGKFKGLSGEIKLDGRKLVSRGYEIINVVGRGDRRIGFWTPASGITKQVDVSKKMHYSSPSPSNLGTILWPGGSATLTRRRQLQVMNRRLKIGVPLAQFKTMVNIARDAHTNATIVTGFCIDVFKAALEALDYEVQYDFIPFVNDSGKMAGTYSDLIDQVYYQKYDAVVGDTTITVNRSLWVEFTMPYTDMGYATVVRKTNSNDMWIFLHPLSSGLWFGSLNIPVTNNSEARREKLSSNLSKFIVNVWVFVVLILTSSYTATLASMLTVKQIQSLSKGTSIGLQTGSLLINKFINNLNFTDSTVKPYQSPHEFAQALLQGSRKGGVSAIAEEIPYLKLLLARYPNQFSMIDPKPYTNGFGFVFPKGSPLAADISTEIKRMREEGTLKKIEEAWFVGDESYVSADGANNDPAALSVRNFGGAFVISGTTAALAIFILSILFLKEKWHHFRSKWRHLLWEYSQSLRRFRSNKIVDANIEATTI</sequence>
<dbReference type="GO" id="GO:0015276">
    <property type="term" value="F:ligand-gated monoatomic ion channel activity"/>
    <property type="evidence" value="ECO:0007669"/>
    <property type="project" value="InterPro"/>
</dbReference>
<keyword evidence="10" id="KW-0675">Receptor</keyword>
<dbReference type="CDD" id="cd19990">
    <property type="entry name" value="PBP1_GABAb_receptor_plant"/>
    <property type="match status" value="1"/>
</dbReference>
<dbReference type="GO" id="GO:0016020">
    <property type="term" value="C:membrane"/>
    <property type="evidence" value="ECO:0007669"/>
    <property type="project" value="UniProtKB-SubCell"/>
</dbReference>
<feature type="non-terminal residue" evidence="19">
    <location>
        <position position="1"/>
    </location>
</feature>
<feature type="signal peptide" evidence="16">
    <location>
        <begin position="1"/>
        <end position="26"/>
    </location>
</feature>
<gene>
    <name evidence="19" type="ORF">Tsubulata_028700</name>
</gene>
<evidence type="ECO:0000256" key="9">
    <source>
        <dbReference type="ARBA" id="ARBA00023136"/>
    </source>
</evidence>
<evidence type="ECO:0000256" key="1">
    <source>
        <dbReference type="ARBA" id="ARBA00004141"/>
    </source>
</evidence>
<keyword evidence="6 16" id="KW-0732">Signal</keyword>
<keyword evidence="12" id="KW-1071">Ligand-gated ion channel</keyword>
<evidence type="ECO:0000256" key="12">
    <source>
        <dbReference type="ARBA" id="ARBA00023286"/>
    </source>
</evidence>
<dbReference type="InterPro" id="IPR001320">
    <property type="entry name" value="Iontro_rcpt_C"/>
</dbReference>
<dbReference type="SUPFAM" id="SSF53850">
    <property type="entry name" value="Periplasmic binding protein-like II"/>
    <property type="match status" value="1"/>
</dbReference>
<reference evidence="19" key="2">
    <citation type="journal article" date="2023" name="Plants (Basel)">
        <title>Annotation of the Turnera subulata (Passifloraceae) Draft Genome Reveals the S-Locus Evolved after the Divergence of Turneroideae from Passifloroideae in a Stepwise Manner.</title>
        <authorList>
            <person name="Henning P.M."/>
            <person name="Roalson E.H."/>
            <person name="Mir W."/>
            <person name="McCubbin A.G."/>
            <person name="Shore J.S."/>
        </authorList>
    </citation>
    <scope>NUCLEOTIDE SEQUENCE</scope>
    <source>
        <strain evidence="19">F60SS</strain>
    </source>
</reference>
<comment type="subcellular location">
    <subcellularLocation>
        <location evidence="1">Membrane</location>
        <topology evidence="1">Multi-pass membrane protein</topology>
    </subcellularLocation>
</comment>
<evidence type="ECO:0000256" key="2">
    <source>
        <dbReference type="ARBA" id="ARBA00008685"/>
    </source>
</evidence>
<evidence type="ECO:0000256" key="4">
    <source>
        <dbReference type="ARBA" id="ARBA00022448"/>
    </source>
</evidence>
<dbReference type="OrthoDB" id="5984008at2759"/>
<dbReference type="InterPro" id="IPR017103">
    <property type="entry name" value="Iontropic_Glu_rcpt_pln"/>
</dbReference>
<feature type="domain" description="Ionotropic glutamate receptor C-terminal" evidence="18">
    <location>
        <begin position="514"/>
        <end position="819"/>
    </location>
</feature>
<dbReference type="PANTHER" id="PTHR34836">
    <property type="entry name" value="OS06G0188250 PROTEIN"/>
    <property type="match status" value="1"/>
</dbReference>
<evidence type="ECO:0000256" key="10">
    <source>
        <dbReference type="ARBA" id="ARBA00023170"/>
    </source>
</evidence>
<dbReference type="InterPro" id="IPR001638">
    <property type="entry name" value="Solute-binding_3/MltF_N"/>
</dbReference>
<dbReference type="Gene3D" id="1.10.287.70">
    <property type="match status" value="1"/>
</dbReference>
<feature type="domain" description="Solute-binding protein family 3/N-terminal" evidence="17">
    <location>
        <begin position="525"/>
        <end position="820"/>
    </location>
</feature>
<evidence type="ECO:0000256" key="13">
    <source>
        <dbReference type="ARBA" id="ARBA00023303"/>
    </source>
</evidence>
<dbReference type="Proteomes" id="UP001141552">
    <property type="component" value="Unassembled WGS sequence"/>
</dbReference>
<keyword evidence="13" id="KW-0407">Ion channel</keyword>
<proteinExistence type="inferred from homology"/>
<dbReference type="Pfam" id="PF00497">
    <property type="entry name" value="SBP_bac_3"/>
    <property type="match status" value="1"/>
</dbReference>
<evidence type="ECO:0000256" key="16">
    <source>
        <dbReference type="SAM" id="SignalP"/>
    </source>
</evidence>
<evidence type="ECO:0000259" key="18">
    <source>
        <dbReference type="SMART" id="SM00079"/>
    </source>
</evidence>
<comment type="caution">
    <text evidence="19">The sequence shown here is derived from an EMBL/GenBank/DDBJ whole genome shotgun (WGS) entry which is preliminary data.</text>
</comment>
<dbReference type="PIRSF" id="PIRSF037090">
    <property type="entry name" value="Iontro_Glu-like_rcpt_pln"/>
    <property type="match status" value="1"/>
</dbReference>
<dbReference type="FunFam" id="3.40.190.10:FF:000103">
    <property type="entry name" value="Glutamate receptor"/>
    <property type="match status" value="1"/>
</dbReference>
<accession>A0A9Q0JHS6</accession>
<protein>
    <recommendedName>
        <fullName evidence="21">Glutamate receptor</fullName>
    </recommendedName>
</protein>
<comment type="similarity">
    <text evidence="2">Belongs to the glutamate-gated ion channel (TC 1.A.10.1) family.</text>
</comment>
<evidence type="ECO:0000256" key="14">
    <source>
        <dbReference type="ARBA" id="ARBA00049638"/>
    </source>
</evidence>
<keyword evidence="11" id="KW-0325">Glycoprotein</keyword>
<organism evidence="19 20">
    <name type="scientific">Turnera subulata</name>
    <dbReference type="NCBI Taxonomy" id="218843"/>
    <lineage>
        <taxon>Eukaryota</taxon>
        <taxon>Viridiplantae</taxon>
        <taxon>Streptophyta</taxon>
        <taxon>Embryophyta</taxon>
        <taxon>Tracheophyta</taxon>
        <taxon>Spermatophyta</taxon>
        <taxon>Magnoliopsida</taxon>
        <taxon>eudicotyledons</taxon>
        <taxon>Gunneridae</taxon>
        <taxon>Pentapetalae</taxon>
        <taxon>rosids</taxon>
        <taxon>fabids</taxon>
        <taxon>Malpighiales</taxon>
        <taxon>Passifloraceae</taxon>
        <taxon>Turnera</taxon>
    </lineage>
</organism>
<evidence type="ECO:0000256" key="15">
    <source>
        <dbReference type="SAM" id="Phobius"/>
    </source>
</evidence>
<dbReference type="CDD" id="cd13686">
    <property type="entry name" value="GluR_Plant"/>
    <property type="match status" value="1"/>
</dbReference>
<keyword evidence="5 15" id="KW-0812">Transmembrane</keyword>
<feature type="transmembrane region" description="Helical" evidence="15">
    <location>
        <begin position="841"/>
        <end position="864"/>
    </location>
</feature>
<evidence type="ECO:0008006" key="21">
    <source>
        <dbReference type="Google" id="ProtNLM"/>
    </source>
</evidence>
<dbReference type="Pfam" id="PF01094">
    <property type="entry name" value="ANF_receptor"/>
    <property type="match status" value="1"/>
</dbReference>
<evidence type="ECO:0000313" key="20">
    <source>
        <dbReference type="Proteomes" id="UP001141552"/>
    </source>
</evidence>
<feature type="chain" id="PRO_5040319083" description="Glutamate receptor" evidence="16">
    <location>
        <begin position="27"/>
        <end position="904"/>
    </location>
</feature>
<comment type="function">
    <text evidence="14">Glutamate-gated receptor that probably acts as a non-selective cation channel. May be involved in light-signal transduction and calcium homeostasis via the regulation of calcium influx into cells.</text>
</comment>
<keyword evidence="4" id="KW-0813">Transport</keyword>
<evidence type="ECO:0000313" key="19">
    <source>
        <dbReference type="EMBL" id="KAJ4842248.1"/>
    </source>
</evidence>
<keyword evidence="9 15" id="KW-0472">Membrane</keyword>
<dbReference type="Gene3D" id="3.40.190.10">
    <property type="entry name" value="Periplasmic binding protein-like II"/>
    <property type="match status" value="2"/>
</dbReference>
<dbReference type="InterPro" id="IPR001828">
    <property type="entry name" value="ANF_lig-bd_rcpt"/>
</dbReference>
<comment type="subunit">
    <text evidence="3">May form heteromers.</text>
</comment>
<evidence type="ECO:0000256" key="3">
    <source>
        <dbReference type="ARBA" id="ARBA00011095"/>
    </source>
</evidence>
<keyword evidence="7 15" id="KW-1133">Transmembrane helix</keyword>
<evidence type="ECO:0000256" key="7">
    <source>
        <dbReference type="ARBA" id="ARBA00022989"/>
    </source>
</evidence>
<dbReference type="FunFam" id="3.40.50.2300:FF:000188">
    <property type="entry name" value="Glutamate receptor"/>
    <property type="match status" value="1"/>
</dbReference>
<dbReference type="SMART" id="SM00062">
    <property type="entry name" value="PBPb"/>
    <property type="match status" value="1"/>
</dbReference>
<evidence type="ECO:0000256" key="8">
    <source>
        <dbReference type="ARBA" id="ARBA00023065"/>
    </source>
</evidence>
<dbReference type="SUPFAM" id="SSF53822">
    <property type="entry name" value="Periplasmic binding protein-like I"/>
    <property type="match status" value="1"/>
</dbReference>
<evidence type="ECO:0000256" key="6">
    <source>
        <dbReference type="ARBA" id="ARBA00022729"/>
    </source>
</evidence>
<dbReference type="InterPro" id="IPR028082">
    <property type="entry name" value="Peripla_BP_I"/>
</dbReference>
<dbReference type="EMBL" id="JAKUCV010002539">
    <property type="protein sequence ID" value="KAJ4842248.1"/>
    <property type="molecule type" value="Genomic_DNA"/>
</dbReference>
<evidence type="ECO:0000256" key="11">
    <source>
        <dbReference type="ARBA" id="ARBA00023180"/>
    </source>
</evidence>
<keyword evidence="20" id="KW-1185">Reference proteome</keyword>
<dbReference type="PANTHER" id="PTHR34836:SF1">
    <property type="entry name" value="OS09G0428600 PROTEIN"/>
    <property type="match status" value="1"/>
</dbReference>
<evidence type="ECO:0000259" key="17">
    <source>
        <dbReference type="SMART" id="SM00062"/>
    </source>
</evidence>
<dbReference type="AlphaFoldDB" id="A0A9Q0JHS6"/>
<dbReference type="InterPro" id="IPR044440">
    <property type="entry name" value="GABAb_receptor_plant_PBP1"/>
</dbReference>
<reference evidence="19" key="1">
    <citation type="submission" date="2022-02" db="EMBL/GenBank/DDBJ databases">
        <authorList>
            <person name="Henning P.M."/>
            <person name="McCubbin A.G."/>
            <person name="Shore J.S."/>
        </authorList>
    </citation>
    <scope>NUCLEOTIDE SEQUENCE</scope>
    <source>
        <strain evidence="19">F60SS</strain>
        <tissue evidence="19">Leaves</tissue>
    </source>
</reference>
<dbReference type="SMART" id="SM00079">
    <property type="entry name" value="PBPe"/>
    <property type="match status" value="1"/>
</dbReference>
<dbReference type="Gene3D" id="3.40.50.2300">
    <property type="match status" value="2"/>
</dbReference>
<name>A0A9Q0JHS6_9ROSI</name>
<keyword evidence="8" id="KW-0406">Ion transport</keyword>
<dbReference type="InterPro" id="IPR015683">
    <property type="entry name" value="Ionotropic_Glu_rcpt"/>
</dbReference>